<reference evidence="2" key="2">
    <citation type="submission" date="2023-02" db="EMBL/GenBank/DDBJ databases">
        <authorList>
            <consortium name="DOE Joint Genome Institute"/>
            <person name="Mondo S.J."/>
            <person name="Chang Y."/>
            <person name="Wang Y."/>
            <person name="Ahrendt S."/>
            <person name="Andreopoulos W."/>
            <person name="Barry K."/>
            <person name="Beard J."/>
            <person name="Benny G.L."/>
            <person name="Blankenship S."/>
            <person name="Bonito G."/>
            <person name="Cuomo C."/>
            <person name="Desiro A."/>
            <person name="Gervers K.A."/>
            <person name="Hundley H."/>
            <person name="Kuo A."/>
            <person name="LaButti K."/>
            <person name="Lang B.F."/>
            <person name="Lipzen A."/>
            <person name="O'Donnell K."/>
            <person name="Pangilinan J."/>
            <person name="Reynolds N."/>
            <person name="Sandor L."/>
            <person name="Smith M.W."/>
            <person name="Tsang A."/>
            <person name="Grigoriev I.V."/>
            <person name="Stajich J.E."/>
            <person name="Spatafora J.W."/>
        </authorList>
    </citation>
    <scope>NUCLEOTIDE SEQUENCE</scope>
    <source>
        <strain evidence="2">RSA 2281</strain>
    </source>
</reference>
<protein>
    <submittedName>
        <fullName evidence="2">Heterokaryon incompatibility protein-domain-containing protein</fullName>
    </submittedName>
</protein>
<dbReference type="AlphaFoldDB" id="A0AAD5JYH9"/>
<organism evidence="2 3">
    <name type="scientific">Phascolomyces articulosus</name>
    <dbReference type="NCBI Taxonomy" id="60185"/>
    <lineage>
        <taxon>Eukaryota</taxon>
        <taxon>Fungi</taxon>
        <taxon>Fungi incertae sedis</taxon>
        <taxon>Mucoromycota</taxon>
        <taxon>Mucoromycotina</taxon>
        <taxon>Mucoromycetes</taxon>
        <taxon>Mucorales</taxon>
        <taxon>Lichtheimiaceae</taxon>
        <taxon>Phascolomyces</taxon>
    </lineage>
</organism>
<feature type="domain" description="Heterokaryon incompatibility" evidence="1">
    <location>
        <begin position="66"/>
        <end position="240"/>
    </location>
</feature>
<keyword evidence="3" id="KW-1185">Reference proteome</keyword>
<sequence>MYITYEAAQWVWTDWFGDSQNRKIFKQNKPPEIVPNRLPKPDFMPSKLVRTYDMKVVPGSQVNEGYCTISYSWNQSGEVDYSNKEKATRTDEGKHKIIYIDQKIRRRGKKNKRILYKVRYVKFEGLIQQICRQFNINYVWYDQMCINQEDKEEKKREIRNMHRVYGNAHCLVALVPEYHVTYLDKHLYKKKQYRLNFEASCDDNDSIHFRCYGSARFALSFALQNIQTSEWCKRLWTLEESLKSKTLLFIGQNTHLYAKNDNS</sequence>
<evidence type="ECO:0000313" key="2">
    <source>
        <dbReference type="EMBL" id="KAI9245646.1"/>
    </source>
</evidence>
<dbReference type="PANTHER" id="PTHR33112:SF16">
    <property type="entry name" value="HETEROKARYON INCOMPATIBILITY DOMAIN-CONTAINING PROTEIN"/>
    <property type="match status" value="1"/>
</dbReference>
<dbReference type="EMBL" id="JAIXMP010000050">
    <property type="protein sequence ID" value="KAI9245646.1"/>
    <property type="molecule type" value="Genomic_DNA"/>
</dbReference>
<dbReference type="Pfam" id="PF06985">
    <property type="entry name" value="HET"/>
    <property type="match status" value="1"/>
</dbReference>
<evidence type="ECO:0000259" key="1">
    <source>
        <dbReference type="Pfam" id="PF06985"/>
    </source>
</evidence>
<accession>A0AAD5JYH9</accession>
<comment type="caution">
    <text evidence="2">The sequence shown here is derived from an EMBL/GenBank/DDBJ whole genome shotgun (WGS) entry which is preliminary data.</text>
</comment>
<proteinExistence type="predicted"/>
<dbReference type="PANTHER" id="PTHR33112">
    <property type="entry name" value="DOMAIN PROTEIN, PUTATIVE-RELATED"/>
    <property type="match status" value="1"/>
</dbReference>
<dbReference type="InterPro" id="IPR010730">
    <property type="entry name" value="HET"/>
</dbReference>
<name>A0AAD5JYH9_9FUNG</name>
<evidence type="ECO:0000313" key="3">
    <source>
        <dbReference type="Proteomes" id="UP001209540"/>
    </source>
</evidence>
<gene>
    <name evidence="2" type="ORF">BDA99DRAFT_576801</name>
</gene>
<feature type="non-terminal residue" evidence="2">
    <location>
        <position position="263"/>
    </location>
</feature>
<reference evidence="2" key="1">
    <citation type="journal article" date="2022" name="IScience">
        <title>Evolution of zygomycete secretomes and the origins of terrestrial fungal ecologies.</title>
        <authorList>
            <person name="Chang Y."/>
            <person name="Wang Y."/>
            <person name="Mondo S."/>
            <person name="Ahrendt S."/>
            <person name="Andreopoulos W."/>
            <person name="Barry K."/>
            <person name="Beard J."/>
            <person name="Benny G.L."/>
            <person name="Blankenship S."/>
            <person name="Bonito G."/>
            <person name="Cuomo C."/>
            <person name="Desiro A."/>
            <person name="Gervers K.A."/>
            <person name="Hundley H."/>
            <person name="Kuo A."/>
            <person name="LaButti K."/>
            <person name="Lang B.F."/>
            <person name="Lipzen A."/>
            <person name="O'Donnell K."/>
            <person name="Pangilinan J."/>
            <person name="Reynolds N."/>
            <person name="Sandor L."/>
            <person name="Smith M.E."/>
            <person name="Tsang A."/>
            <person name="Grigoriev I.V."/>
            <person name="Stajich J.E."/>
            <person name="Spatafora J.W."/>
        </authorList>
    </citation>
    <scope>NUCLEOTIDE SEQUENCE</scope>
    <source>
        <strain evidence="2">RSA 2281</strain>
    </source>
</reference>
<dbReference type="Proteomes" id="UP001209540">
    <property type="component" value="Unassembled WGS sequence"/>
</dbReference>